<evidence type="ECO:0000313" key="2">
    <source>
        <dbReference type="EMBL" id="PHJ20510.1"/>
    </source>
</evidence>
<feature type="compositionally biased region" description="Basic residues" evidence="1">
    <location>
        <begin position="925"/>
        <end position="938"/>
    </location>
</feature>
<dbReference type="GeneID" id="94429035"/>
<organism evidence="2 3">
    <name type="scientific">Cystoisospora suis</name>
    <dbReference type="NCBI Taxonomy" id="483139"/>
    <lineage>
        <taxon>Eukaryota</taxon>
        <taxon>Sar</taxon>
        <taxon>Alveolata</taxon>
        <taxon>Apicomplexa</taxon>
        <taxon>Conoidasida</taxon>
        <taxon>Coccidia</taxon>
        <taxon>Eucoccidiorida</taxon>
        <taxon>Eimeriorina</taxon>
        <taxon>Sarcocystidae</taxon>
        <taxon>Cystoisospora</taxon>
    </lineage>
</organism>
<evidence type="ECO:0000313" key="3">
    <source>
        <dbReference type="Proteomes" id="UP000221165"/>
    </source>
</evidence>
<feature type="compositionally biased region" description="Low complexity" evidence="1">
    <location>
        <begin position="199"/>
        <end position="227"/>
    </location>
</feature>
<dbReference type="SUPFAM" id="SSF81631">
    <property type="entry name" value="PAP/OAS1 substrate-binding domain"/>
    <property type="match status" value="1"/>
</dbReference>
<keyword evidence="2" id="KW-0808">Transferase</keyword>
<dbReference type="GO" id="GO:0031123">
    <property type="term" value="P:RNA 3'-end processing"/>
    <property type="evidence" value="ECO:0007669"/>
    <property type="project" value="TreeGrafter"/>
</dbReference>
<dbReference type="AlphaFoldDB" id="A0A2C6KJ31"/>
<feature type="region of interest" description="Disordered" evidence="1">
    <location>
        <begin position="1"/>
        <end position="68"/>
    </location>
</feature>
<dbReference type="RefSeq" id="XP_067922198.1">
    <property type="nucleotide sequence ID" value="XM_068065824.1"/>
</dbReference>
<feature type="compositionally biased region" description="Basic and acidic residues" evidence="1">
    <location>
        <begin position="8"/>
        <end position="65"/>
    </location>
</feature>
<keyword evidence="3" id="KW-1185">Reference proteome</keyword>
<protein>
    <submittedName>
        <fullName evidence="2">Polynucleotide adenylyltransferase</fullName>
    </submittedName>
</protein>
<accession>A0A2C6KJ31</accession>
<proteinExistence type="predicted"/>
<feature type="non-terminal residue" evidence="2">
    <location>
        <position position="1"/>
    </location>
</feature>
<feature type="compositionally biased region" description="Basic and acidic residues" evidence="1">
    <location>
        <begin position="794"/>
        <end position="817"/>
    </location>
</feature>
<dbReference type="InterPro" id="IPR043519">
    <property type="entry name" value="NT_sf"/>
</dbReference>
<dbReference type="Gene3D" id="3.30.460.10">
    <property type="entry name" value="Beta Polymerase, domain 2"/>
    <property type="match status" value="1"/>
</dbReference>
<feature type="compositionally biased region" description="Low complexity" evidence="1">
    <location>
        <begin position="401"/>
        <end position="423"/>
    </location>
</feature>
<feature type="compositionally biased region" description="Low complexity" evidence="1">
    <location>
        <begin position="437"/>
        <end position="455"/>
    </location>
</feature>
<name>A0A2C6KJ31_9APIC</name>
<dbReference type="Proteomes" id="UP000221165">
    <property type="component" value="Unassembled WGS sequence"/>
</dbReference>
<dbReference type="GO" id="GO:0016779">
    <property type="term" value="F:nucleotidyltransferase activity"/>
    <property type="evidence" value="ECO:0007669"/>
    <property type="project" value="UniProtKB-KW"/>
</dbReference>
<dbReference type="Gene3D" id="1.10.1410.10">
    <property type="match status" value="1"/>
</dbReference>
<dbReference type="OrthoDB" id="332365at2759"/>
<feature type="compositionally biased region" description="Polar residues" evidence="1">
    <location>
        <begin position="424"/>
        <end position="436"/>
    </location>
</feature>
<feature type="compositionally biased region" description="Basic and acidic residues" evidence="1">
    <location>
        <begin position="229"/>
        <end position="238"/>
    </location>
</feature>
<feature type="region of interest" description="Disordered" evidence="1">
    <location>
        <begin position="781"/>
        <end position="831"/>
    </location>
</feature>
<feature type="region of interest" description="Disordered" evidence="1">
    <location>
        <begin position="396"/>
        <end position="490"/>
    </location>
</feature>
<feature type="compositionally biased region" description="Acidic residues" evidence="1">
    <location>
        <begin position="970"/>
        <end position="993"/>
    </location>
</feature>
<feature type="compositionally biased region" description="Basic and acidic residues" evidence="1">
    <location>
        <begin position="457"/>
        <end position="489"/>
    </location>
</feature>
<dbReference type="VEuPathDB" id="ToxoDB:CSUI_005654"/>
<dbReference type="PANTHER" id="PTHR12271:SF40">
    <property type="entry name" value="POLY(A) RNA POLYMERASE GLD2"/>
    <property type="match status" value="1"/>
</dbReference>
<sequence>FFSVQEDTTVKEPEVGPQREEERREKKEKDHNEKKDGEKKQEEEEGQGDKDRNIPSKIEKGKENEGDLSAFSHGVHASKDSTSLEDLPRGVVEARIQSRRNIRRTRCFFSLIHRIRRTTPRSRSPSCLLNLSSSSSSFSFHSLSHVYPSSSFSPCDSLDFFREDEEQTAYFSDSALPHSLRSYGSSLFARCCLSSQFSDPTSSSSLYTSTGDMSSPSSSFLSSSASSHGEYERREERSANSLQRRRGERRRRVVPLVRSVEVDISFSHEVCLHNTRLLRTYSGCFGEEIQLLFRLVKHWAKQRKINDAYRGLLSSYAWLLLCIFHLQHTLSHSSSSSSSPLIPQFVGSSSLLQGTWPSLRYLYEALENPSVLPLLPNLQKPSPQAILLQKTFFASPEKMNSPKNSSRNSPPPSSSSTLIPSSSTMGTADTLQSETPSSSSCSKIISQTIDSSSSSLVKKDGVKGGERDGEKRSDEEKKAEILPSDDMKTPSKHASLELTLEISKAAGYDVSLEDGVFVDDAYHNVRFFHPILGWNVRLSSTAMIPRRQILLQRSKRDDEKESEGGGSATFPDKEEGRREAKGTKEKEEEEKKVKSVTDAEGGGCVGKTSFSWPEEDLSLTDEDYARRVLSSNQTCYSSSFSFSASPPLHFFSALSCRFPPSSKGRRTDAEAFSRRSKEDEEEVRCIGGDLYLTPSEMSHFIEVRYHLLNDSKPRDLLLLPLLQSPPPGQLSLQRLQWPVSYRQLDDLLINSKFKTWRDCLHRRYLTTLSSWCLLNPSSSSLHSMVQGGRSPFQTEKDVERRKQERERNDKKISRKDGTPLQGMYDDDEERRHLHVRVEKKEKKDQQKEAINPKNCLSLVDLVESFFRYYTLQFNAFQDIIDIRRLPLPPLAKTEYFSIPLPSAAELSRGANTCATRSSTEEQKREKKRLKAKRKRERKRAKELASLRARNGDQDTLTTAWMNPEKRQQEGEEEKDIDDEEEETMEAGETDEET</sequence>
<feature type="compositionally biased region" description="Basic and acidic residues" evidence="1">
    <location>
        <begin position="571"/>
        <end position="597"/>
    </location>
</feature>
<feature type="region of interest" description="Disordered" evidence="1">
    <location>
        <begin position="553"/>
        <end position="600"/>
    </location>
</feature>
<dbReference type="PANTHER" id="PTHR12271">
    <property type="entry name" value="POLY A POLYMERASE CID PAP -RELATED"/>
    <property type="match status" value="1"/>
</dbReference>
<reference evidence="2 3" key="1">
    <citation type="journal article" date="2017" name="Int. J. Parasitol.">
        <title>The genome of the protozoan parasite Cystoisospora suis and a reverse vaccinology approach to identify vaccine candidates.</title>
        <authorList>
            <person name="Palmieri N."/>
            <person name="Shrestha A."/>
            <person name="Ruttkowski B."/>
            <person name="Beck T."/>
            <person name="Vogl C."/>
            <person name="Tomley F."/>
            <person name="Blake D.P."/>
            <person name="Joachim A."/>
        </authorList>
    </citation>
    <scope>NUCLEOTIDE SEQUENCE [LARGE SCALE GENOMIC DNA]</scope>
    <source>
        <strain evidence="2 3">Wien I</strain>
    </source>
</reference>
<evidence type="ECO:0000256" key="1">
    <source>
        <dbReference type="SAM" id="MobiDB-lite"/>
    </source>
</evidence>
<feature type="compositionally biased region" description="Basic and acidic residues" evidence="1">
    <location>
        <begin position="939"/>
        <end position="952"/>
    </location>
</feature>
<feature type="region of interest" description="Disordered" evidence="1">
    <location>
        <begin position="199"/>
        <end position="245"/>
    </location>
</feature>
<dbReference type="EMBL" id="MIGC01002736">
    <property type="protein sequence ID" value="PHJ20510.1"/>
    <property type="molecule type" value="Genomic_DNA"/>
</dbReference>
<feature type="compositionally biased region" description="Basic and acidic residues" evidence="1">
    <location>
        <begin position="554"/>
        <end position="563"/>
    </location>
</feature>
<comment type="caution">
    <text evidence="2">The sequence shown here is derived from an EMBL/GenBank/DDBJ whole genome shotgun (WGS) entry which is preliminary data.</text>
</comment>
<keyword evidence="2" id="KW-0548">Nucleotidyltransferase</keyword>
<feature type="non-terminal residue" evidence="2">
    <location>
        <position position="993"/>
    </location>
</feature>
<gene>
    <name evidence="2" type="ORF">CSUI_005654</name>
</gene>
<feature type="region of interest" description="Disordered" evidence="1">
    <location>
        <begin position="906"/>
        <end position="993"/>
    </location>
</feature>